<reference evidence="8 9" key="1">
    <citation type="submission" date="2019-07" db="EMBL/GenBank/DDBJ databases">
        <authorList>
            <person name="Jastrzebski P J."/>
            <person name="Paukszto L."/>
            <person name="Jastrzebski P J."/>
        </authorList>
    </citation>
    <scope>NUCLEOTIDE SEQUENCE [LARGE SCALE GENOMIC DNA]</scope>
    <source>
        <strain evidence="8 9">WMS-il1</strain>
    </source>
</reference>
<keyword evidence="2" id="KW-0677">Repeat</keyword>
<keyword evidence="5" id="KW-0143">Chaperone</keyword>
<evidence type="ECO:0000313" key="9">
    <source>
        <dbReference type="Proteomes" id="UP000321570"/>
    </source>
</evidence>
<evidence type="ECO:0000256" key="5">
    <source>
        <dbReference type="ARBA" id="ARBA00023186"/>
    </source>
</evidence>
<dbReference type="InterPro" id="IPR002939">
    <property type="entry name" value="DnaJ_C"/>
</dbReference>
<keyword evidence="9" id="KW-1185">Reference proteome</keyword>
<dbReference type="GO" id="GO:0005739">
    <property type="term" value="C:mitochondrion"/>
    <property type="evidence" value="ECO:0007669"/>
    <property type="project" value="TreeGrafter"/>
</dbReference>
<dbReference type="Proteomes" id="UP000321570">
    <property type="component" value="Unassembled WGS sequence"/>
</dbReference>
<keyword evidence="1" id="KW-0479">Metal-binding</keyword>
<dbReference type="InterPro" id="IPR008971">
    <property type="entry name" value="HSP40/DnaJ_pept-bd"/>
</dbReference>
<dbReference type="GO" id="GO:0019901">
    <property type="term" value="F:protein kinase binding"/>
    <property type="evidence" value="ECO:0007669"/>
    <property type="project" value="TreeGrafter"/>
</dbReference>
<proteinExistence type="predicted"/>
<dbReference type="EMBL" id="CABIJS010000310">
    <property type="protein sequence ID" value="VUZ48768.1"/>
    <property type="molecule type" value="Genomic_DNA"/>
</dbReference>
<dbReference type="GO" id="GO:0007005">
    <property type="term" value="P:mitochondrion organization"/>
    <property type="evidence" value="ECO:0007669"/>
    <property type="project" value="TreeGrafter"/>
</dbReference>
<dbReference type="PANTHER" id="PTHR44145:SF3">
    <property type="entry name" value="DNAJ HOMOLOG SUBFAMILY A MEMBER 3, MITOCHONDRIAL"/>
    <property type="match status" value="1"/>
</dbReference>
<evidence type="ECO:0000256" key="3">
    <source>
        <dbReference type="ARBA" id="ARBA00022771"/>
    </source>
</evidence>
<gene>
    <name evidence="8" type="ORF">WMSIL1_LOCUS7984</name>
</gene>
<dbReference type="FunFam" id="2.60.260.20:FF:000005">
    <property type="entry name" value="Chaperone protein dnaJ 1, mitochondrial"/>
    <property type="match status" value="1"/>
</dbReference>
<dbReference type="CDD" id="cd10747">
    <property type="entry name" value="DnaJ_C"/>
    <property type="match status" value="1"/>
</dbReference>
<dbReference type="Gene3D" id="2.60.260.20">
    <property type="entry name" value="Urease metallochaperone UreE, N-terminal domain"/>
    <property type="match status" value="1"/>
</dbReference>
<feature type="domain" description="Chaperone DnaJ C-terminal" evidence="7">
    <location>
        <begin position="1"/>
        <end position="85"/>
    </location>
</feature>
<dbReference type="GO" id="GO:0051082">
    <property type="term" value="F:unfolded protein binding"/>
    <property type="evidence" value="ECO:0007669"/>
    <property type="project" value="InterPro"/>
</dbReference>
<accession>A0A564YPZ3</accession>
<dbReference type="GO" id="GO:0006457">
    <property type="term" value="P:protein folding"/>
    <property type="evidence" value="ECO:0007669"/>
    <property type="project" value="InterPro"/>
</dbReference>
<dbReference type="Pfam" id="PF01556">
    <property type="entry name" value="DnaJ_C"/>
    <property type="match status" value="1"/>
</dbReference>
<feature type="region of interest" description="Disordered" evidence="6">
    <location>
        <begin position="135"/>
        <end position="172"/>
    </location>
</feature>
<evidence type="ECO:0000259" key="7">
    <source>
        <dbReference type="Pfam" id="PF01556"/>
    </source>
</evidence>
<dbReference type="PANTHER" id="PTHR44145">
    <property type="entry name" value="DNAJ HOMOLOG SUBFAMILY A MEMBER 3, MITOCHONDRIAL"/>
    <property type="match status" value="1"/>
</dbReference>
<dbReference type="GO" id="GO:0008270">
    <property type="term" value="F:zinc ion binding"/>
    <property type="evidence" value="ECO:0007669"/>
    <property type="project" value="UniProtKB-KW"/>
</dbReference>
<evidence type="ECO:0000256" key="1">
    <source>
        <dbReference type="ARBA" id="ARBA00022723"/>
    </source>
</evidence>
<dbReference type="GO" id="GO:0043066">
    <property type="term" value="P:negative regulation of apoptotic process"/>
    <property type="evidence" value="ECO:0007669"/>
    <property type="project" value="TreeGrafter"/>
</dbReference>
<evidence type="ECO:0000256" key="2">
    <source>
        <dbReference type="ARBA" id="ARBA00022737"/>
    </source>
</evidence>
<evidence type="ECO:0000313" key="8">
    <source>
        <dbReference type="EMBL" id="VUZ48768.1"/>
    </source>
</evidence>
<protein>
    <recommendedName>
        <fullName evidence="7">Chaperone DnaJ C-terminal domain-containing protein</fullName>
    </recommendedName>
</protein>
<keyword evidence="3" id="KW-0863">Zinc-finger</keyword>
<dbReference type="SUPFAM" id="SSF49493">
    <property type="entry name" value="HSP40/DnaJ peptide-binding domain"/>
    <property type="match status" value="1"/>
</dbReference>
<dbReference type="InterPro" id="IPR051938">
    <property type="entry name" value="Apopto_cytoskel_mod"/>
</dbReference>
<evidence type="ECO:0000256" key="6">
    <source>
        <dbReference type="SAM" id="MobiDB-lite"/>
    </source>
</evidence>
<evidence type="ECO:0000256" key="4">
    <source>
        <dbReference type="ARBA" id="ARBA00022833"/>
    </source>
</evidence>
<name>A0A564YPZ3_HYMDI</name>
<feature type="non-terminal residue" evidence="8">
    <location>
        <position position="1"/>
    </location>
</feature>
<keyword evidence="4" id="KW-0862">Zinc</keyword>
<sequence>VTVRVAASKDFKREGADVHSDITISIAQAALGGKIRIPGIYDTVLVTIPPGSASHDKIRLPGKGISRVSGCGYGDHYVHLHIGTPKRLSELQRALLLAFAETETNVKGTTEGVAHTESGARRAIDNTEDFLLSRIRTAIAEKPTPKPDKQSQSSSSDKKTSPIDEKERDKSS</sequence>
<organism evidence="8 9">
    <name type="scientific">Hymenolepis diminuta</name>
    <name type="common">Rat tapeworm</name>
    <dbReference type="NCBI Taxonomy" id="6216"/>
    <lineage>
        <taxon>Eukaryota</taxon>
        <taxon>Metazoa</taxon>
        <taxon>Spiralia</taxon>
        <taxon>Lophotrochozoa</taxon>
        <taxon>Platyhelminthes</taxon>
        <taxon>Cestoda</taxon>
        <taxon>Eucestoda</taxon>
        <taxon>Cyclophyllidea</taxon>
        <taxon>Hymenolepididae</taxon>
        <taxon>Hymenolepis</taxon>
    </lineage>
</organism>
<feature type="compositionally biased region" description="Basic and acidic residues" evidence="6">
    <location>
        <begin position="156"/>
        <end position="172"/>
    </location>
</feature>
<dbReference type="AlphaFoldDB" id="A0A564YPZ3"/>